<dbReference type="Proteomes" id="UP000594263">
    <property type="component" value="Unplaced"/>
</dbReference>
<evidence type="ECO:0000256" key="13">
    <source>
        <dbReference type="ARBA" id="ARBA00048112"/>
    </source>
</evidence>
<evidence type="ECO:0000313" key="14">
    <source>
        <dbReference type="EnsemblPlants" id="Kaladp0073s0059.1.v1.1"/>
    </source>
</evidence>
<dbReference type="UniPathway" id="UPA00331">
    <property type="reaction ID" value="UER00451"/>
</dbReference>
<evidence type="ECO:0000256" key="11">
    <source>
        <dbReference type="ARBA" id="ARBA00023270"/>
    </source>
</evidence>
<evidence type="ECO:0000256" key="7">
    <source>
        <dbReference type="ARBA" id="ARBA00023066"/>
    </source>
</evidence>
<dbReference type="GO" id="GO:0008295">
    <property type="term" value="P:spermidine biosynthetic process"/>
    <property type="evidence" value="ECO:0007669"/>
    <property type="project" value="UniProtKB-KW"/>
</dbReference>
<dbReference type="Gene3D" id="3.30.360.50">
    <property type="entry name" value="S-adenosylmethionine decarboxylase"/>
    <property type="match status" value="1"/>
</dbReference>
<evidence type="ECO:0000256" key="4">
    <source>
        <dbReference type="ARBA" id="ARBA00012357"/>
    </source>
</evidence>
<evidence type="ECO:0000256" key="9">
    <source>
        <dbReference type="ARBA" id="ARBA00023145"/>
    </source>
</evidence>
<dbReference type="NCBIfam" id="TIGR00535">
    <property type="entry name" value="SAM_DCase"/>
    <property type="match status" value="1"/>
</dbReference>
<dbReference type="GO" id="GO:0006597">
    <property type="term" value="P:spermine biosynthetic process"/>
    <property type="evidence" value="ECO:0007669"/>
    <property type="project" value="InterPro"/>
</dbReference>
<keyword evidence="5" id="KW-0949">S-adenosyl-L-methionine</keyword>
<dbReference type="AlphaFoldDB" id="A0A7N1A3J9"/>
<keyword evidence="15" id="KW-1185">Reference proteome</keyword>
<organism evidence="14 15">
    <name type="scientific">Kalanchoe fedtschenkoi</name>
    <name type="common">Lavender scallops</name>
    <name type="synonym">South American air plant</name>
    <dbReference type="NCBI Taxonomy" id="63787"/>
    <lineage>
        <taxon>Eukaryota</taxon>
        <taxon>Viridiplantae</taxon>
        <taxon>Streptophyta</taxon>
        <taxon>Embryophyta</taxon>
        <taxon>Tracheophyta</taxon>
        <taxon>Spermatophyta</taxon>
        <taxon>Magnoliopsida</taxon>
        <taxon>eudicotyledons</taxon>
        <taxon>Gunneridae</taxon>
        <taxon>Pentapetalae</taxon>
        <taxon>Saxifragales</taxon>
        <taxon>Crassulaceae</taxon>
        <taxon>Kalanchoe</taxon>
    </lineage>
</organism>
<evidence type="ECO:0000256" key="12">
    <source>
        <dbReference type="ARBA" id="ARBA00023317"/>
    </source>
</evidence>
<evidence type="ECO:0000256" key="6">
    <source>
        <dbReference type="ARBA" id="ARBA00022793"/>
    </source>
</evidence>
<dbReference type="PROSITE" id="PS01336">
    <property type="entry name" value="ADOMETDC"/>
    <property type="match status" value="1"/>
</dbReference>
<name>A0A7N1A3J9_KALFE</name>
<dbReference type="PANTHER" id="PTHR11570:SF15">
    <property type="entry name" value="S-ADENOSYLMETHIONINE DECARBOXYLASE PROENZYME 3"/>
    <property type="match status" value="1"/>
</dbReference>
<dbReference type="PANTHER" id="PTHR11570">
    <property type="entry name" value="S-ADENOSYLMETHIONINE DECARBOXYLASE"/>
    <property type="match status" value="1"/>
</dbReference>
<evidence type="ECO:0000256" key="1">
    <source>
        <dbReference type="ARBA" id="ARBA00001928"/>
    </source>
</evidence>
<protein>
    <recommendedName>
        <fullName evidence="4">adenosylmethionine decarboxylase</fullName>
        <ecNumber evidence="4">4.1.1.50</ecNumber>
    </recommendedName>
</protein>
<comment type="cofactor">
    <cofactor evidence="1">
        <name>pyruvate</name>
        <dbReference type="ChEBI" id="CHEBI:15361"/>
    </cofactor>
</comment>
<keyword evidence="10" id="KW-0456">Lyase</keyword>
<accession>A0A7N1A3J9</accession>
<comment type="pathway">
    <text evidence="2">Amine and polyamine biosynthesis; S-adenosylmethioninamine biosynthesis; S-adenosylmethioninamine from S-adenosyl-L-methionine: step 1/1.</text>
</comment>
<keyword evidence="9" id="KW-0865">Zymogen</keyword>
<dbReference type="GO" id="GO:0004014">
    <property type="term" value="F:adenosylmethionine decarboxylase activity"/>
    <property type="evidence" value="ECO:0007669"/>
    <property type="project" value="UniProtKB-EC"/>
</dbReference>
<keyword evidence="11" id="KW-0704">Schiff base</keyword>
<dbReference type="Gramene" id="Kaladp0073s0059.1.v1.1">
    <property type="protein sequence ID" value="Kaladp0073s0059.1.v1.1"/>
    <property type="gene ID" value="Kaladp0073s0059.v1.1"/>
</dbReference>
<evidence type="ECO:0000256" key="8">
    <source>
        <dbReference type="ARBA" id="ARBA00023115"/>
    </source>
</evidence>
<dbReference type="Pfam" id="PF01536">
    <property type="entry name" value="SAM_decarbox"/>
    <property type="match status" value="1"/>
</dbReference>
<dbReference type="GO" id="GO:0005829">
    <property type="term" value="C:cytosol"/>
    <property type="evidence" value="ECO:0007669"/>
    <property type="project" value="TreeGrafter"/>
</dbReference>
<dbReference type="SUPFAM" id="SSF56276">
    <property type="entry name" value="S-adenosylmethionine decarboxylase"/>
    <property type="match status" value="1"/>
</dbReference>
<dbReference type="EC" id="4.1.1.50" evidence="4"/>
<evidence type="ECO:0000256" key="3">
    <source>
        <dbReference type="ARBA" id="ARBA00008466"/>
    </source>
</evidence>
<proteinExistence type="inferred from homology"/>
<dbReference type="EnsemblPlants" id="Kaladp0073s0059.1.v1.1">
    <property type="protein sequence ID" value="Kaladp0073s0059.1.v1.1"/>
    <property type="gene ID" value="Kaladp0073s0059.v1.1"/>
</dbReference>
<dbReference type="Gene3D" id="3.60.90.10">
    <property type="entry name" value="S-adenosylmethionine decarboxylase"/>
    <property type="match status" value="1"/>
</dbReference>
<dbReference type="OMA" id="KGYRCRE"/>
<keyword evidence="6" id="KW-0210">Decarboxylase</keyword>
<dbReference type="FunFam" id="3.30.360.50:FF:000001">
    <property type="entry name" value="S-adenosylmethionine decarboxylase proenzyme"/>
    <property type="match status" value="1"/>
</dbReference>
<reference evidence="14" key="1">
    <citation type="submission" date="2021-01" db="UniProtKB">
        <authorList>
            <consortium name="EnsemblPlants"/>
        </authorList>
    </citation>
    <scope>IDENTIFICATION</scope>
</reference>
<dbReference type="InterPro" id="IPR018166">
    <property type="entry name" value="S-AdoMet_deCO2ase_CS"/>
</dbReference>
<dbReference type="InterPro" id="IPR048283">
    <property type="entry name" value="AdoMetDC-like"/>
</dbReference>
<dbReference type="InterPro" id="IPR001985">
    <property type="entry name" value="S-AdoMet_decarboxylase_euk"/>
</dbReference>
<keyword evidence="8" id="KW-0620">Polyamine biosynthesis</keyword>
<dbReference type="InterPro" id="IPR016067">
    <property type="entry name" value="S-AdoMet_deCO2ase_core"/>
</dbReference>
<keyword evidence="7" id="KW-0745">Spermidine biosynthesis</keyword>
<keyword evidence="12" id="KW-0670">Pyruvate</keyword>
<comment type="similarity">
    <text evidence="3">Belongs to the eukaryotic AdoMetDC family.</text>
</comment>
<evidence type="ECO:0000256" key="10">
    <source>
        <dbReference type="ARBA" id="ARBA00023239"/>
    </source>
</evidence>
<evidence type="ECO:0000256" key="2">
    <source>
        <dbReference type="ARBA" id="ARBA00004911"/>
    </source>
</evidence>
<sequence length="285" mass="31393">MAVPVSPIGFEGYEKRLEIIFFEPGILADPQGKGLRAPSKSQLDEILETAACTIVSSRSNELVDSYVLSESSLFVYPYKIIIKTCSMTKLLMAIPPILKLAGSLSLAVKSVVYSIGSFIFPGAQLYPHRDFSEEVAVLDEYFGKLGAGSQAYILGNSDKKGMWHLTRGTKIRNIIFLNLIGVRPCLEMCMTGLDRESASVFYKSQSSSAASMTSNSGIRGILPQSEICDFEELPVSTIHITPEDGFSYASFETVGYDPKEVNLSNLLERVLARFKPDEFSIRLAR</sequence>
<evidence type="ECO:0000313" key="15">
    <source>
        <dbReference type="Proteomes" id="UP000594263"/>
    </source>
</evidence>
<evidence type="ECO:0000256" key="5">
    <source>
        <dbReference type="ARBA" id="ARBA00022691"/>
    </source>
</evidence>
<comment type="catalytic activity">
    <reaction evidence="13">
        <text>S-adenosyl-L-methionine + H(+) = S-adenosyl 3-(methylsulfanyl)propylamine + CO2</text>
        <dbReference type="Rhea" id="RHEA:15981"/>
        <dbReference type="ChEBI" id="CHEBI:15378"/>
        <dbReference type="ChEBI" id="CHEBI:16526"/>
        <dbReference type="ChEBI" id="CHEBI:57443"/>
        <dbReference type="ChEBI" id="CHEBI:59789"/>
        <dbReference type="EC" id="4.1.1.50"/>
    </reaction>
</comment>